<reference evidence="3 4" key="1">
    <citation type="submission" date="2018-06" db="EMBL/GenBank/DDBJ databases">
        <title>Complete Genomes of Monosporascus.</title>
        <authorList>
            <person name="Robinson A.J."/>
            <person name="Natvig D.O."/>
        </authorList>
    </citation>
    <scope>NUCLEOTIDE SEQUENCE [LARGE SCALE GENOMIC DNA]</scope>
    <source>
        <strain evidence="3 4">CBS 609.92</strain>
    </source>
</reference>
<proteinExistence type="predicted"/>
<organism evidence="3 4">
    <name type="scientific">Monosporascus cannonballus</name>
    <dbReference type="NCBI Taxonomy" id="155416"/>
    <lineage>
        <taxon>Eukaryota</taxon>
        <taxon>Fungi</taxon>
        <taxon>Dikarya</taxon>
        <taxon>Ascomycota</taxon>
        <taxon>Pezizomycotina</taxon>
        <taxon>Sordariomycetes</taxon>
        <taxon>Xylariomycetidae</taxon>
        <taxon>Xylariales</taxon>
        <taxon>Xylariales incertae sedis</taxon>
        <taxon>Monosporascus</taxon>
    </lineage>
</organism>
<dbReference type="SUPFAM" id="SSF51395">
    <property type="entry name" value="FMN-linked oxidoreductases"/>
    <property type="match status" value="1"/>
</dbReference>
<gene>
    <name evidence="3" type="ORF">DL762_004313</name>
</gene>
<evidence type="ECO:0000313" key="4">
    <source>
        <dbReference type="Proteomes" id="UP000294003"/>
    </source>
</evidence>
<dbReference type="EMBL" id="QJNS01000102">
    <property type="protein sequence ID" value="RYO87268.1"/>
    <property type="molecule type" value="Genomic_DNA"/>
</dbReference>
<accession>A0ABY0HB16</accession>
<dbReference type="Proteomes" id="UP000294003">
    <property type="component" value="Unassembled WGS sequence"/>
</dbReference>
<name>A0ABY0HB16_9PEZI</name>
<evidence type="ECO:0000256" key="1">
    <source>
        <dbReference type="ARBA" id="ARBA00022630"/>
    </source>
</evidence>
<dbReference type="PANTHER" id="PTHR22893">
    <property type="entry name" value="NADH OXIDOREDUCTASE-RELATED"/>
    <property type="match status" value="1"/>
</dbReference>
<keyword evidence="4" id="KW-1185">Reference proteome</keyword>
<dbReference type="Pfam" id="PF00724">
    <property type="entry name" value="Oxidored_FMN"/>
    <property type="match status" value="1"/>
</dbReference>
<dbReference type="InterPro" id="IPR001155">
    <property type="entry name" value="OxRdtase_FMN_N"/>
</dbReference>
<dbReference type="InterPro" id="IPR045247">
    <property type="entry name" value="Oye-like"/>
</dbReference>
<comment type="caution">
    <text evidence="3">The sequence shown here is derived from an EMBL/GenBank/DDBJ whole genome shotgun (WGS) entry which is preliminary data.</text>
</comment>
<dbReference type="Gene3D" id="3.20.20.70">
    <property type="entry name" value="Aldolase class I"/>
    <property type="match status" value="1"/>
</dbReference>
<sequence>MSKLFEPVRVGPNRLDSRIALAPLTREPSARKNVPGIWSDAQISAWKDVVDAVHKKGAFIYLQIWHMGRAGQPSVHQELGTKLKSSSAVPINEASATPEEMAEDEIKQTIREFANAAKNAVKAGFDGVEIHGANGYLIDQFTQDTCNHRTDAWGGSIENRARFAIEVTKAVVEAIGADKTGI</sequence>
<protein>
    <recommendedName>
        <fullName evidence="2">NADH:flavin oxidoreductase/NADH oxidase N-terminal domain-containing protein</fullName>
    </recommendedName>
</protein>
<evidence type="ECO:0000313" key="3">
    <source>
        <dbReference type="EMBL" id="RYO87268.1"/>
    </source>
</evidence>
<feature type="domain" description="NADH:flavin oxidoreductase/NADH oxidase N-terminal" evidence="2">
    <location>
        <begin position="31"/>
        <end position="181"/>
    </location>
</feature>
<evidence type="ECO:0000259" key="2">
    <source>
        <dbReference type="Pfam" id="PF00724"/>
    </source>
</evidence>
<keyword evidence="1" id="KW-0285">Flavoprotein</keyword>
<dbReference type="InterPro" id="IPR013785">
    <property type="entry name" value="Aldolase_TIM"/>
</dbReference>
<dbReference type="PANTHER" id="PTHR22893:SF91">
    <property type="entry name" value="NADPH DEHYDROGENASE 2-RELATED"/>
    <property type="match status" value="1"/>
</dbReference>